<evidence type="ECO:0000256" key="1">
    <source>
        <dbReference type="SAM" id="Phobius"/>
    </source>
</evidence>
<organism evidence="3 4">
    <name type="scientific">Hypericibacter terrae</name>
    <dbReference type="NCBI Taxonomy" id="2602015"/>
    <lineage>
        <taxon>Bacteria</taxon>
        <taxon>Pseudomonadati</taxon>
        <taxon>Pseudomonadota</taxon>
        <taxon>Alphaproteobacteria</taxon>
        <taxon>Rhodospirillales</taxon>
        <taxon>Dongiaceae</taxon>
        <taxon>Hypericibacter</taxon>
    </lineage>
</organism>
<feature type="signal peptide" evidence="2">
    <location>
        <begin position="1"/>
        <end position="26"/>
    </location>
</feature>
<keyword evidence="1" id="KW-1133">Transmembrane helix</keyword>
<feature type="transmembrane region" description="Helical" evidence="1">
    <location>
        <begin position="179"/>
        <end position="197"/>
    </location>
</feature>
<proteinExistence type="predicted"/>
<dbReference type="Pfam" id="PF04955">
    <property type="entry name" value="HupE_UreJ"/>
    <property type="match status" value="1"/>
</dbReference>
<dbReference type="RefSeq" id="WP_151177965.1">
    <property type="nucleotide sequence ID" value="NZ_CP042906.1"/>
</dbReference>
<evidence type="ECO:0000313" key="3">
    <source>
        <dbReference type="EMBL" id="QEX17738.1"/>
    </source>
</evidence>
<reference evidence="3 4" key="1">
    <citation type="submission" date="2019-08" db="EMBL/GenBank/DDBJ databases">
        <title>Hyperibacter terrae gen. nov., sp. nov. and Hyperibacter viscosus sp. nov., two new members in the family Rhodospirillaceae isolated from the rhizosphere of Hypericum perforatum.</title>
        <authorList>
            <person name="Noviana Z."/>
        </authorList>
    </citation>
    <scope>NUCLEOTIDE SEQUENCE [LARGE SCALE GENOMIC DNA]</scope>
    <source>
        <strain evidence="3 4">R5913</strain>
    </source>
</reference>
<evidence type="ECO:0000256" key="2">
    <source>
        <dbReference type="SAM" id="SignalP"/>
    </source>
</evidence>
<keyword evidence="1" id="KW-0472">Membrane</keyword>
<name>A0A5J6MJT9_9PROT</name>
<dbReference type="KEGG" id="htq:FRZ44_30410"/>
<keyword evidence="2" id="KW-0732">Signal</keyword>
<feature type="chain" id="PRO_5023874333" evidence="2">
    <location>
        <begin position="27"/>
        <end position="198"/>
    </location>
</feature>
<evidence type="ECO:0000313" key="4">
    <source>
        <dbReference type="Proteomes" id="UP000326202"/>
    </source>
</evidence>
<dbReference type="AlphaFoldDB" id="A0A5J6MJT9"/>
<dbReference type="OrthoDB" id="9808192at2"/>
<dbReference type="InterPro" id="IPR007038">
    <property type="entry name" value="HupE_UreJ"/>
</dbReference>
<feature type="transmembrane region" description="Helical" evidence="1">
    <location>
        <begin position="118"/>
        <end position="135"/>
    </location>
</feature>
<feature type="transmembrane region" description="Helical" evidence="1">
    <location>
        <begin position="68"/>
        <end position="88"/>
    </location>
</feature>
<dbReference type="EMBL" id="CP042906">
    <property type="protein sequence ID" value="QEX17738.1"/>
    <property type="molecule type" value="Genomic_DNA"/>
</dbReference>
<keyword evidence="1" id="KW-0812">Transmembrane</keyword>
<feature type="transmembrane region" description="Helical" evidence="1">
    <location>
        <begin position="42"/>
        <end position="61"/>
    </location>
</feature>
<protein>
    <submittedName>
        <fullName evidence="3">Protein hupE</fullName>
    </submittedName>
</protein>
<sequence length="198" mass="19749">MTRAFRLCFAITLAAAALLGAPVAEAHLIGEHGAGFEAGILHPLSGLDHLLVMIAVGIWAAQLGGRAIWAVPCAFVGFMVVGGLLAVSGISMPLVEPGILGSVLLFGLLIATAARVPTVVGMAIVGLFALFHGHAHGTELPEAANPAAYALGFVLATSFLHAVGLGLALMTGRIAPKPALRVIGGGIAAAGVAMVAAL</sequence>
<dbReference type="Proteomes" id="UP000326202">
    <property type="component" value="Chromosome"/>
</dbReference>
<keyword evidence="4" id="KW-1185">Reference proteome</keyword>
<gene>
    <name evidence="3" type="ORF">FRZ44_30410</name>
</gene>
<accession>A0A5J6MJT9</accession>
<dbReference type="PIRSF" id="PIRSF016919">
    <property type="entry name" value="HupE_UreJ"/>
    <property type="match status" value="1"/>
</dbReference>
<feature type="transmembrane region" description="Helical" evidence="1">
    <location>
        <begin position="94"/>
        <end position="111"/>
    </location>
</feature>
<feature type="transmembrane region" description="Helical" evidence="1">
    <location>
        <begin position="147"/>
        <end position="167"/>
    </location>
</feature>